<feature type="compositionally biased region" description="Basic and acidic residues" evidence="1">
    <location>
        <begin position="222"/>
        <end position="234"/>
    </location>
</feature>
<organism evidence="3 4">
    <name type="scientific">Caenorhabditis japonica</name>
    <dbReference type="NCBI Taxonomy" id="281687"/>
    <lineage>
        <taxon>Eukaryota</taxon>
        <taxon>Metazoa</taxon>
        <taxon>Ecdysozoa</taxon>
        <taxon>Nematoda</taxon>
        <taxon>Chromadorea</taxon>
        <taxon>Rhabditida</taxon>
        <taxon>Rhabditina</taxon>
        <taxon>Rhabditomorpha</taxon>
        <taxon>Rhabditoidea</taxon>
        <taxon>Rhabditidae</taxon>
        <taxon>Peloderinae</taxon>
        <taxon>Caenorhabditis</taxon>
    </lineage>
</organism>
<protein>
    <recommendedName>
        <fullName evidence="2">C2H2-type domain-containing protein</fullName>
    </recommendedName>
</protein>
<feature type="compositionally biased region" description="Pro residues" evidence="1">
    <location>
        <begin position="205"/>
        <end position="214"/>
    </location>
</feature>
<dbReference type="PROSITE" id="PS00028">
    <property type="entry name" value="ZINC_FINGER_C2H2_1"/>
    <property type="match status" value="2"/>
</dbReference>
<evidence type="ECO:0000313" key="3">
    <source>
        <dbReference type="EnsemblMetazoa" id="CJA07199.1"/>
    </source>
</evidence>
<dbReference type="Gene3D" id="3.30.160.60">
    <property type="entry name" value="Classic Zinc Finger"/>
    <property type="match status" value="1"/>
</dbReference>
<feature type="region of interest" description="Disordered" evidence="1">
    <location>
        <begin position="187"/>
        <end position="235"/>
    </location>
</feature>
<dbReference type="SMART" id="SM00355">
    <property type="entry name" value="ZnF_C2H2"/>
    <property type="match status" value="2"/>
</dbReference>
<accession>A0A8R1HUD3</accession>
<feature type="domain" description="C2H2-type" evidence="2">
    <location>
        <begin position="260"/>
        <end position="281"/>
    </location>
</feature>
<reference evidence="3" key="2">
    <citation type="submission" date="2022-06" db="UniProtKB">
        <authorList>
            <consortium name="EnsemblMetazoa"/>
        </authorList>
    </citation>
    <scope>IDENTIFICATION</scope>
    <source>
        <strain evidence="3">DF5081</strain>
    </source>
</reference>
<reference evidence="4" key="1">
    <citation type="submission" date="2010-08" db="EMBL/GenBank/DDBJ databases">
        <authorList>
            <consortium name="Caenorhabditis japonica Sequencing Consortium"/>
            <person name="Wilson R.K."/>
        </authorList>
    </citation>
    <scope>NUCLEOTIDE SEQUENCE [LARGE SCALE GENOMIC DNA]</scope>
    <source>
        <strain evidence="4">DF5081</strain>
    </source>
</reference>
<dbReference type="InterPro" id="IPR013087">
    <property type="entry name" value="Znf_C2H2_type"/>
</dbReference>
<evidence type="ECO:0000313" key="4">
    <source>
        <dbReference type="Proteomes" id="UP000005237"/>
    </source>
</evidence>
<sequence length="580" mass="64228">MNNSTVMGNELLFEDDPFISGGISEEHNDQLFPDIFEDSLAFNTGIYEENNLYQPNDLGYNFEYNSLQDIDASAPPDAYVTDGDYHEPEPNLHNMELMKEDSSRRLGEVIEEVAAAPPTAPKLSKKKAAPKVNSIPGPSEPPGRDDLMAPELPSKLRYAAARAPARAPAKKPRTLYPVKVRRMIPPQTARSGGCVPRSSPYALTPVPPRYPPLPTTSTSSDSENRPFSKTDTTTEQRAACAKKGISVLIPRDHPSNQIRCLQCHSAFTSQLALEFHEVERHTNAFAFQCRHCPNIYANIAEANKHIIAVHRKDTIPLLDSSICGNGDITERGKKGSQRRISGMIWSFLSNHLAQAGKLSGTREDNEIVKKEVKALFNPANEMKKTELLNQSGNLLDSSICKKVGIEDSASINDLLKQQYIYGPSIVRMSINSVAPEKIIRPRYIDTTSPRKSFLPYFYETEKLKSKPPLAVASSSTTLATQAEPVQKIVNSPNVFKKAILVQHKPAQPGGESKPLKLGSVYLSKSPQGVFVISEKANIKRNATRTDPITGKKMIKVELMKSIAIFEKYAKIRADLMERTC</sequence>
<keyword evidence="4" id="KW-1185">Reference proteome</keyword>
<dbReference type="Proteomes" id="UP000005237">
    <property type="component" value="Unassembled WGS sequence"/>
</dbReference>
<proteinExistence type="predicted"/>
<feature type="region of interest" description="Disordered" evidence="1">
    <location>
        <begin position="116"/>
        <end position="149"/>
    </location>
</feature>
<name>A0A8R1HUD3_CAEJA</name>
<evidence type="ECO:0000256" key="1">
    <source>
        <dbReference type="SAM" id="MobiDB-lite"/>
    </source>
</evidence>
<dbReference type="AlphaFoldDB" id="A0A8R1HUD3"/>
<feature type="domain" description="C2H2-type" evidence="2">
    <location>
        <begin position="289"/>
        <end position="310"/>
    </location>
</feature>
<dbReference type="EnsemblMetazoa" id="CJA07199.1">
    <property type="protein sequence ID" value="CJA07199.1"/>
    <property type="gene ID" value="WBGene00126403"/>
</dbReference>
<evidence type="ECO:0000259" key="2">
    <source>
        <dbReference type="PROSITE" id="PS00028"/>
    </source>
</evidence>